<dbReference type="InterPro" id="IPR029058">
    <property type="entry name" value="AB_hydrolase_fold"/>
</dbReference>
<dbReference type="RefSeq" id="WP_121218925.1">
    <property type="nucleotide sequence ID" value="NZ_JBIUBA010000015.1"/>
</dbReference>
<evidence type="ECO:0000259" key="2">
    <source>
        <dbReference type="Pfam" id="PF00561"/>
    </source>
</evidence>
<dbReference type="Proteomes" id="UP000272729">
    <property type="component" value="Unassembled WGS sequence"/>
</dbReference>
<dbReference type="PRINTS" id="PR00412">
    <property type="entry name" value="EPOXHYDRLASE"/>
</dbReference>
<dbReference type="PANTHER" id="PTHR43329">
    <property type="entry name" value="EPOXIDE HYDROLASE"/>
    <property type="match status" value="1"/>
</dbReference>
<dbReference type="EMBL" id="RBXR01000001">
    <property type="protein sequence ID" value="RKT68140.1"/>
    <property type="molecule type" value="Genomic_DNA"/>
</dbReference>
<reference evidence="3 4" key="1">
    <citation type="submission" date="2018-10" db="EMBL/GenBank/DDBJ databases">
        <title>Sequencing the genomes of 1000 actinobacteria strains.</title>
        <authorList>
            <person name="Klenk H.-P."/>
        </authorList>
    </citation>
    <scope>NUCLEOTIDE SEQUENCE [LARGE SCALE GENOMIC DNA]</scope>
    <source>
        <strain evidence="3 4">DSM 43911</strain>
    </source>
</reference>
<dbReference type="AlphaFoldDB" id="A0A495X2E0"/>
<proteinExistence type="predicted"/>
<gene>
    <name evidence="3" type="ORF">DFJ66_1321</name>
</gene>
<evidence type="ECO:0000313" key="4">
    <source>
        <dbReference type="Proteomes" id="UP000272729"/>
    </source>
</evidence>
<dbReference type="GO" id="GO:0004185">
    <property type="term" value="F:serine-type carboxypeptidase activity"/>
    <property type="evidence" value="ECO:0007669"/>
    <property type="project" value="InterPro"/>
</dbReference>
<dbReference type="SUPFAM" id="SSF53474">
    <property type="entry name" value="alpha/beta-Hydrolases"/>
    <property type="match status" value="1"/>
</dbReference>
<dbReference type="InterPro" id="IPR033124">
    <property type="entry name" value="Ser_caboxypep_his_AS"/>
</dbReference>
<dbReference type="InterPro" id="IPR000073">
    <property type="entry name" value="AB_hydrolase_1"/>
</dbReference>
<feature type="domain" description="AB hydrolase-1" evidence="2">
    <location>
        <begin position="32"/>
        <end position="276"/>
    </location>
</feature>
<keyword evidence="1" id="KW-0378">Hydrolase</keyword>
<organism evidence="3 4">
    <name type="scientific">Saccharothrix variisporea</name>
    <dbReference type="NCBI Taxonomy" id="543527"/>
    <lineage>
        <taxon>Bacteria</taxon>
        <taxon>Bacillati</taxon>
        <taxon>Actinomycetota</taxon>
        <taxon>Actinomycetes</taxon>
        <taxon>Pseudonocardiales</taxon>
        <taxon>Pseudonocardiaceae</taxon>
        <taxon>Saccharothrix</taxon>
    </lineage>
</organism>
<dbReference type="Pfam" id="PF00561">
    <property type="entry name" value="Abhydrolase_1"/>
    <property type="match status" value="1"/>
</dbReference>
<dbReference type="PROSITE" id="PS00560">
    <property type="entry name" value="CARBOXYPEPT_SER_HIS"/>
    <property type="match status" value="1"/>
</dbReference>
<name>A0A495X2E0_9PSEU</name>
<protein>
    <submittedName>
        <fullName evidence="3">Pimeloyl-ACP methyl ester carboxylesterase</fullName>
    </submittedName>
</protein>
<accession>A0A495X2E0</accession>
<sequence>MVEFPALEGVSHRYLDLPGLRAHVAEAGDGDPVLLLHGFPQHWWEWRKVVPALAGRRRVVCPDLRGAGWTDAPPRGYGYESLRDDLLALLDTLNLDRVDVVAHDWSALVVFRMCFEDPDRFRRFVSIGVPPPFIDFDRRMLVAIRHAWYQLALITPGLGPWLLRHGGLPQYLLTNFSSPGAFTPADIEIYLERLRDPARAKAGSMLYRKLISPESRRILITGAYKKAHLKTPTRVLLGTKDPVVRPDLVHGYENHADDLEVVPVPGASHFVPEERPQEVATRVLEFFDAP</sequence>
<comment type="caution">
    <text evidence="3">The sequence shown here is derived from an EMBL/GenBank/DDBJ whole genome shotgun (WGS) entry which is preliminary data.</text>
</comment>
<evidence type="ECO:0000313" key="3">
    <source>
        <dbReference type="EMBL" id="RKT68140.1"/>
    </source>
</evidence>
<evidence type="ECO:0000256" key="1">
    <source>
        <dbReference type="ARBA" id="ARBA00022801"/>
    </source>
</evidence>
<dbReference type="InterPro" id="IPR000639">
    <property type="entry name" value="Epox_hydrolase-like"/>
</dbReference>
<dbReference type="Gene3D" id="3.40.50.1820">
    <property type="entry name" value="alpha/beta hydrolase"/>
    <property type="match status" value="1"/>
</dbReference>
<dbReference type="OrthoDB" id="3507586at2"/>
<keyword evidence="4" id="KW-1185">Reference proteome</keyword>